<dbReference type="AlphaFoldDB" id="A0A2N3RDG9"/>
<comment type="subcellular location">
    <subcellularLocation>
        <location evidence="1">Target cell</location>
        <location evidence="1">Target cell cytoplasm</location>
    </subcellularLocation>
</comment>
<name>A0A2N3RDG9_9XANT</name>
<evidence type="ECO:0000313" key="7">
    <source>
        <dbReference type="EMBL" id="PKV14815.1"/>
    </source>
</evidence>
<evidence type="ECO:0000256" key="1">
    <source>
        <dbReference type="ARBA" id="ARBA00004219"/>
    </source>
</evidence>
<proteinExistence type="predicted"/>
<feature type="domain" description="VENN motif-containing" evidence="5">
    <location>
        <begin position="5"/>
        <end position="55"/>
    </location>
</feature>
<dbReference type="Pfam" id="PF04829">
    <property type="entry name" value="PT-VENN"/>
    <property type="match status" value="1"/>
</dbReference>
<organism evidence="6 8">
    <name type="scientific">Xanthomonas prunicola</name>
    <dbReference type="NCBI Taxonomy" id="2053930"/>
    <lineage>
        <taxon>Bacteria</taxon>
        <taxon>Pseudomonadati</taxon>
        <taxon>Pseudomonadota</taxon>
        <taxon>Gammaproteobacteria</taxon>
        <taxon>Lysobacterales</taxon>
        <taxon>Lysobacteraceae</taxon>
        <taxon>Xanthomonas</taxon>
    </lineage>
</organism>
<accession>A0A2N3RDG9</accession>
<evidence type="ECO:0000313" key="9">
    <source>
        <dbReference type="Proteomes" id="UP000233748"/>
    </source>
</evidence>
<keyword evidence="4" id="KW-0843">Virulence</keyword>
<evidence type="ECO:0000256" key="4">
    <source>
        <dbReference type="ARBA" id="ARBA00023026"/>
    </source>
</evidence>
<gene>
    <name evidence="6" type="ORF">XpruCFBP8353_22965</name>
    <name evidence="7" type="ORF">XpruCFBP8354_22980</name>
</gene>
<dbReference type="EMBL" id="PHKW01000046">
    <property type="protein sequence ID" value="PKV14815.1"/>
    <property type="molecule type" value="Genomic_DNA"/>
</dbReference>
<comment type="caution">
    <text evidence="6">The sequence shown here is derived from an EMBL/GenBank/DDBJ whole genome shotgun (WGS) entry which is preliminary data.</text>
</comment>
<keyword evidence="3" id="KW-1266">Target cell cytoplasm</keyword>
<protein>
    <submittedName>
        <fullName evidence="6">Filamentous hemagglutinin</fullName>
    </submittedName>
</protein>
<evidence type="ECO:0000313" key="6">
    <source>
        <dbReference type="EMBL" id="PKV10534.1"/>
    </source>
</evidence>
<evidence type="ECO:0000256" key="3">
    <source>
        <dbReference type="ARBA" id="ARBA00022913"/>
    </source>
</evidence>
<dbReference type="Proteomes" id="UP000233748">
    <property type="component" value="Unassembled WGS sequence"/>
</dbReference>
<dbReference type="InterPro" id="IPR006914">
    <property type="entry name" value="VENN_dom"/>
</dbReference>
<feature type="non-terminal residue" evidence="6">
    <location>
        <position position="1"/>
    </location>
</feature>
<dbReference type="RefSeq" id="WP_162301166.1">
    <property type="nucleotide sequence ID" value="NZ_PHKV01000052.1"/>
</dbReference>
<dbReference type="Proteomes" id="UP000233720">
    <property type="component" value="Unassembled WGS sequence"/>
</dbReference>
<dbReference type="GO" id="GO:0090729">
    <property type="term" value="F:toxin activity"/>
    <property type="evidence" value="ECO:0007669"/>
    <property type="project" value="UniProtKB-KW"/>
</dbReference>
<dbReference type="EMBL" id="PHKV01000052">
    <property type="protein sequence ID" value="PKV10534.1"/>
    <property type="molecule type" value="Genomic_DNA"/>
</dbReference>
<reference evidence="8 9" key="1">
    <citation type="submission" date="2017-11" db="EMBL/GenBank/DDBJ databases">
        <title>Xanthomonas prunicola sp. nov., a novel pathogen that affects nectarine (Prunus persica var. nectarine) trees.</title>
        <authorList>
            <person name="Lopez M."/>
            <person name="Lopez-Soriano P."/>
            <person name="Garita-Cambronero J."/>
            <person name="Beltran C."/>
            <person name="Taghouti G."/>
            <person name="Portier P."/>
            <person name="Cubero J."/>
            <person name="Fischer-Le Saux M."/>
            <person name="Marco-Noales E."/>
        </authorList>
    </citation>
    <scope>NUCLEOTIDE SEQUENCE [LARGE SCALE GENOMIC DNA]</scope>
    <source>
        <strain evidence="6 8">CFBP8353</strain>
        <strain evidence="7 9">CFBP8354</strain>
    </source>
</reference>
<evidence type="ECO:0000259" key="5">
    <source>
        <dbReference type="Pfam" id="PF04829"/>
    </source>
</evidence>
<sequence>KFNPNLLPEQDKQMIVALSQAVGALAGGMTGGQLNDALVGSGIAGNAVENNYLSKNDVKIISDKLKQCAATDTQCRDAVVMEAKQLSDANDAKLKACDTVNCVNAIIHQIFGGARDFGDLYAADQSKDNKGKLAFGAISDMETNSLLLAANMAAGIPIYLDSHIDKDSFLVNVESFKYTPGKPGTSYQAYYSDYEDYFGSTKQPHEYRTTSSACVVALLNSCGNPAQQFDALRRYAGPGTDGKSLAGNGVVSYLSVVTSLGYVTHLIDPETSSLINITVPGAHALEPGFVIRQVIPDGKGGFSVSTSGWGTGSSPLSNSNEWAAGMLWGWNTNTIGTSAAISKWPWDSAPKQPRCTITADANGRQVRVCQ</sequence>
<keyword evidence="2" id="KW-0800">Toxin</keyword>
<keyword evidence="9" id="KW-1185">Reference proteome</keyword>
<evidence type="ECO:0000256" key="2">
    <source>
        <dbReference type="ARBA" id="ARBA00022656"/>
    </source>
</evidence>
<evidence type="ECO:0000313" key="8">
    <source>
        <dbReference type="Proteomes" id="UP000233720"/>
    </source>
</evidence>